<dbReference type="InterPro" id="IPR004358">
    <property type="entry name" value="Sig_transdc_His_kin-like_C"/>
</dbReference>
<dbReference type="PANTHER" id="PTHR43065:SF10">
    <property type="entry name" value="PEROXIDE STRESS-ACTIVATED HISTIDINE KINASE MAK3"/>
    <property type="match status" value="1"/>
</dbReference>
<gene>
    <name evidence="11" type="ORF">HGMM_F48D12C12</name>
</gene>
<dbReference type="SMART" id="SM00065">
    <property type="entry name" value="GAF"/>
    <property type="match status" value="3"/>
</dbReference>
<evidence type="ECO:0000256" key="6">
    <source>
        <dbReference type="ARBA" id="ARBA00022777"/>
    </source>
</evidence>
<dbReference type="SUPFAM" id="SSF47384">
    <property type="entry name" value="Homodimeric domain of signal transducing histidine kinase"/>
    <property type="match status" value="1"/>
</dbReference>
<evidence type="ECO:0000256" key="7">
    <source>
        <dbReference type="ARBA" id="ARBA00022840"/>
    </source>
</evidence>
<dbReference type="PROSITE" id="PS50109">
    <property type="entry name" value="HIS_KIN"/>
    <property type="match status" value="1"/>
</dbReference>
<sequence>MPSAEISREKALENLLREASLLSGASWAVLASREEGSWRILAAHGVQKSLFPSLCALFNQSAMDAWMCGAFSSGAVRSRALPVKGLSPARTLLFPLSEGLSVILVGGTLSSGQRRFWRALAESLVHSPKTLPEGDVSQLEEKLLSDLPDAVAQLFHAFLLQGHARGGWLAIHRAERLEVKYEQNCPQARGKILSPEEHPLIYRLSRSREVIALDPKRPDWARLPFASESEQVQGWIGIPFHAGNRLIAVLVLWRESPFLPAERKALGEQARRLALILEAGLFFEEMSNYLHRLALLNDFTFTISATQSVDQVIRRTFALLERSFKPDRVSLLLTYGELVREYCLQDSRLEMTVSRIAEHPFGPYLSARRRSSIIESPEGEEMRTTLYVHLRQRGQTIGLIVLQSRTPAAFKSHDEQLLGVLSGHLASLIEYSRLREDAEARARRLGLIHDVIEQIIALSDLQEIVQIVADLLVEYFSYEFAQVTLLEEPCYKGLAGKHLDGLAAPEGISLAENLSQEAAEKGESLLLQFPSSGTLPGKKGWQPASAIVVPLRDGLQVIGTLLVISGQPNAFGEIDLVALESLAGILTAVTRNVKQYTSLQQTVQQLRATQSELQRQIEIHQLTERRLIQAAKLAAVGEMAAGIAHELNNPLTTVAGFTELALQDLPKDSPLYPDLELILREARRAREVVRRLLDFSRQGEVTRTRYDFNAIVNDVLSLVRHLLHTSGIRYHLDLEENLPWVYVQVNQMKQVLLNLIHNAIQAMPVGGDLTITTRQHERENRRWVVCCVKDTGIGIPPELQERIFEPFFTTRAQQGGTGLGLSISYNIVADHGGMLEVESQPDAGSCFSIWLPV</sequence>
<feature type="domain" description="Histidine kinase" evidence="10">
    <location>
        <begin position="642"/>
        <end position="853"/>
    </location>
</feature>
<keyword evidence="6 11" id="KW-0418">Kinase</keyword>
<keyword evidence="9" id="KW-0175">Coiled coil</keyword>
<dbReference type="SMART" id="SM00388">
    <property type="entry name" value="HisKA"/>
    <property type="match status" value="1"/>
</dbReference>
<evidence type="ECO:0000313" key="11">
    <source>
        <dbReference type="EMBL" id="BAL57213.1"/>
    </source>
</evidence>
<dbReference type="Gene3D" id="1.10.287.130">
    <property type="match status" value="1"/>
</dbReference>
<dbReference type="Gene3D" id="3.30.565.10">
    <property type="entry name" value="Histidine kinase-like ATPase, C-terminal domain"/>
    <property type="match status" value="1"/>
</dbReference>
<dbReference type="PANTHER" id="PTHR43065">
    <property type="entry name" value="SENSOR HISTIDINE KINASE"/>
    <property type="match status" value="1"/>
</dbReference>
<dbReference type="SMART" id="SM00387">
    <property type="entry name" value="HATPase_c"/>
    <property type="match status" value="1"/>
</dbReference>
<dbReference type="InterPro" id="IPR036097">
    <property type="entry name" value="HisK_dim/P_sf"/>
</dbReference>
<keyword evidence="7" id="KW-0067">ATP-binding</keyword>
<dbReference type="InterPro" id="IPR036890">
    <property type="entry name" value="HATPase_C_sf"/>
</dbReference>
<keyword evidence="4" id="KW-0808">Transferase</keyword>
<dbReference type="SUPFAM" id="SSF55781">
    <property type="entry name" value="GAF domain-like"/>
    <property type="match status" value="3"/>
</dbReference>
<dbReference type="Pfam" id="PF13185">
    <property type="entry name" value="GAF_2"/>
    <property type="match status" value="1"/>
</dbReference>
<evidence type="ECO:0000256" key="8">
    <source>
        <dbReference type="ARBA" id="ARBA00023012"/>
    </source>
</evidence>
<evidence type="ECO:0000256" key="1">
    <source>
        <dbReference type="ARBA" id="ARBA00000085"/>
    </source>
</evidence>
<dbReference type="PRINTS" id="PR00344">
    <property type="entry name" value="BCTRLSENSOR"/>
</dbReference>
<evidence type="ECO:0000256" key="9">
    <source>
        <dbReference type="SAM" id="Coils"/>
    </source>
</evidence>
<evidence type="ECO:0000256" key="5">
    <source>
        <dbReference type="ARBA" id="ARBA00022741"/>
    </source>
</evidence>
<dbReference type="Pfam" id="PF00512">
    <property type="entry name" value="HisKA"/>
    <property type="match status" value="1"/>
</dbReference>
<reference evidence="11" key="1">
    <citation type="journal article" date="2005" name="Environ. Microbiol.">
        <title>Genetic and functional properties of uncultivated thermophilic crenarchaeotes from a subsurface gold mine as revealed by analysis of genome fragments.</title>
        <authorList>
            <person name="Nunoura T."/>
            <person name="Hirayama H."/>
            <person name="Takami H."/>
            <person name="Oida H."/>
            <person name="Nishi S."/>
            <person name="Shimamura S."/>
            <person name="Suzuki Y."/>
            <person name="Inagaki F."/>
            <person name="Takai K."/>
            <person name="Nealson K.H."/>
            <person name="Horikoshi K."/>
        </authorList>
    </citation>
    <scope>NUCLEOTIDE SEQUENCE</scope>
</reference>
<keyword evidence="8" id="KW-0902">Two-component regulatory system</keyword>
<organism evidence="11">
    <name type="scientific">uncultured Chloroflexota bacterium</name>
    <dbReference type="NCBI Taxonomy" id="166587"/>
    <lineage>
        <taxon>Bacteria</taxon>
        <taxon>Bacillati</taxon>
        <taxon>Chloroflexota</taxon>
        <taxon>environmental samples</taxon>
    </lineage>
</organism>
<dbReference type="GO" id="GO:0000155">
    <property type="term" value="F:phosphorelay sensor kinase activity"/>
    <property type="evidence" value="ECO:0007669"/>
    <property type="project" value="InterPro"/>
</dbReference>
<reference evidence="11" key="2">
    <citation type="journal article" date="2012" name="PLoS ONE">
        <title>A Deeply Branching Thermophilic Bacterium with an Ancient Acetyl-CoA Pathway Dominates a Subsurface Ecosystem.</title>
        <authorList>
            <person name="Takami H."/>
            <person name="Noguchi H."/>
            <person name="Takaki Y."/>
            <person name="Uchiyama I."/>
            <person name="Toyoda A."/>
            <person name="Nishi S."/>
            <person name="Chee G.-J."/>
            <person name="Arai W."/>
            <person name="Nunoura T."/>
            <person name="Itoh T."/>
            <person name="Hattori M."/>
            <person name="Takai K."/>
        </authorList>
    </citation>
    <scope>NUCLEOTIDE SEQUENCE</scope>
</reference>
<accession>H5SM27</accession>
<keyword evidence="5" id="KW-0547">Nucleotide-binding</keyword>
<dbReference type="CDD" id="cd00082">
    <property type="entry name" value="HisKA"/>
    <property type="match status" value="1"/>
</dbReference>
<dbReference type="InterPro" id="IPR003018">
    <property type="entry name" value="GAF"/>
</dbReference>
<dbReference type="InterPro" id="IPR003661">
    <property type="entry name" value="HisK_dim/P_dom"/>
</dbReference>
<evidence type="ECO:0000256" key="3">
    <source>
        <dbReference type="ARBA" id="ARBA00022553"/>
    </source>
</evidence>
<evidence type="ECO:0000256" key="4">
    <source>
        <dbReference type="ARBA" id="ARBA00022679"/>
    </source>
</evidence>
<dbReference type="Gene3D" id="3.30.450.40">
    <property type="match status" value="3"/>
</dbReference>
<keyword evidence="3" id="KW-0597">Phosphoprotein</keyword>
<protein>
    <recommendedName>
        <fullName evidence="2">histidine kinase</fullName>
        <ecNumber evidence="2">2.7.13.3</ecNumber>
    </recommendedName>
</protein>
<dbReference type="InterPro" id="IPR029016">
    <property type="entry name" value="GAF-like_dom_sf"/>
</dbReference>
<dbReference type="EMBL" id="AP011770">
    <property type="protein sequence ID" value="BAL57213.1"/>
    <property type="molecule type" value="Genomic_DNA"/>
</dbReference>
<dbReference type="GO" id="GO:0005524">
    <property type="term" value="F:ATP binding"/>
    <property type="evidence" value="ECO:0007669"/>
    <property type="project" value="UniProtKB-KW"/>
</dbReference>
<dbReference type="Pfam" id="PF02518">
    <property type="entry name" value="HATPase_c"/>
    <property type="match status" value="1"/>
</dbReference>
<dbReference type="InterPro" id="IPR005467">
    <property type="entry name" value="His_kinase_dom"/>
</dbReference>
<dbReference type="AlphaFoldDB" id="H5SM27"/>
<dbReference type="InterPro" id="IPR003594">
    <property type="entry name" value="HATPase_dom"/>
</dbReference>
<proteinExistence type="predicted"/>
<feature type="coiled-coil region" evidence="9">
    <location>
        <begin position="596"/>
        <end position="623"/>
    </location>
</feature>
<comment type="catalytic activity">
    <reaction evidence="1">
        <text>ATP + protein L-histidine = ADP + protein N-phospho-L-histidine.</text>
        <dbReference type="EC" id="2.7.13.3"/>
    </reaction>
</comment>
<name>H5SM27_9CHLR</name>
<dbReference type="SUPFAM" id="SSF55874">
    <property type="entry name" value="ATPase domain of HSP90 chaperone/DNA topoisomerase II/histidine kinase"/>
    <property type="match status" value="1"/>
</dbReference>
<dbReference type="EC" id="2.7.13.3" evidence="2"/>
<evidence type="ECO:0000256" key="2">
    <source>
        <dbReference type="ARBA" id="ARBA00012438"/>
    </source>
</evidence>
<evidence type="ECO:0000259" key="10">
    <source>
        <dbReference type="PROSITE" id="PS50109"/>
    </source>
</evidence>